<dbReference type="InterPro" id="IPR022603">
    <property type="entry name" value="DUF3152"/>
</dbReference>
<feature type="compositionally biased region" description="Low complexity" evidence="1">
    <location>
        <begin position="110"/>
        <end position="119"/>
    </location>
</feature>
<feature type="compositionally biased region" description="Gly residues" evidence="1">
    <location>
        <begin position="97"/>
        <end position="109"/>
    </location>
</feature>
<gene>
    <name evidence="4" type="ORF">F0L68_08940</name>
</gene>
<dbReference type="SUPFAM" id="SSF55486">
    <property type="entry name" value="Metalloproteases ('zincins'), catalytic domain"/>
    <property type="match status" value="1"/>
</dbReference>
<proteinExistence type="predicted"/>
<feature type="region of interest" description="Disordered" evidence="1">
    <location>
        <begin position="1"/>
        <end position="63"/>
    </location>
</feature>
<evidence type="ECO:0000259" key="3">
    <source>
        <dbReference type="Pfam" id="PF11350"/>
    </source>
</evidence>
<evidence type="ECO:0000256" key="1">
    <source>
        <dbReference type="SAM" id="MobiDB-lite"/>
    </source>
</evidence>
<sequence>MVRRSSPSGAAGAGPSARKPGEERYRRGARRTAAEPLAASWDPDGSGEEPVEESSPRQDRRGGLPGLLAAYGWRIYAIPVLLVLTALVVLNPGKQGDGGTAPAQGGGAPGASSGAPVGSEKPAAPVDLKVPTADLPDGGKFTQTGAGTWKTVPGTTDKAGKGKLYTYTIEIEDGIDAGDYGGDAAAFAKGVDSTLADPRSWTGTGDVAMQRVDPAQTPNPSFRISLTTPDTDHSLCGYQIKFEASCYDPGTKRVIINVARWVRGAKAFPSTDLSIYRTYAINHEVGHALNHQHVGCPANGAPAPVMMQQTFGVSNDYVAKLNEVDASNKFAVEADGKVCTPNAYPNPDGKPAG</sequence>
<feature type="transmembrane region" description="Helical" evidence="2">
    <location>
        <begin position="67"/>
        <end position="90"/>
    </location>
</feature>
<keyword evidence="2" id="KW-1133">Transmembrane helix</keyword>
<organism evidence="4 5">
    <name type="scientific">Solihabitans fulvus</name>
    <dbReference type="NCBI Taxonomy" id="1892852"/>
    <lineage>
        <taxon>Bacteria</taxon>
        <taxon>Bacillati</taxon>
        <taxon>Actinomycetota</taxon>
        <taxon>Actinomycetes</taxon>
        <taxon>Pseudonocardiales</taxon>
        <taxon>Pseudonocardiaceae</taxon>
        <taxon>Solihabitans</taxon>
    </lineage>
</organism>
<keyword evidence="5" id="KW-1185">Reference proteome</keyword>
<reference evidence="4 5" key="1">
    <citation type="submission" date="2019-09" db="EMBL/GenBank/DDBJ databases">
        <title>Goodfellowia gen. nov., a new genus of the Pseudonocardineae related to Actinoalloteichus, containing Goodfellowia coeruleoviolacea gen. nov., comb. nov. gen. nov., comb. nov.</title>
        <authorList>
            <person name="Labeda D."/>
        </authorList>
    </citation>
    <scope>NUCLEOTIDE SEQUENCE [LARGE SCALE GENOMIC DNA]</scope>
    <source>
        <strain evidence="4 5">AN110305</strain>
    </source>
</reference>
<evidence type="ECO:0000313" key="5">
    <source>
        <dbReference type="Proteomes" id="UP000323454"/>
    </source>
</evidence>
<accession>A0A5B2XK47</accession>
<feature type="compositionally biased region" description="Low complexity" evidence="1">
    <location>
        <begin position="1"/>
        <end position="18"/>
    </location>
</feature>
<comment type="caution">
    <text evidence="4">The sequence shown here is derived from an EMBL/GenBank/DDBJ whole genome shotgun (WGS) entry which is preliminary data.</text>
</comment>
<dbReference type="Proteomes" id="UP000323454">
    <property type="component" value="Unassembled WGS sequence"/>
</dbReference>
<feature type="region of interest" description="Disordered" evidence="1">
    <location>
        <begin position="97"/>
        <end position="153"/>
    </location>
</feature>
<keyword evidence="2" id="KW-0472">Membrane</keyword>
<evidence type="ECO:0000256" key="2">
    <source>
        <dbReference type="SAM" id="Phobius"/>
    </source>
</evidence>
<name>A0A5B2XK47_9PSEU</name>
<dbReference type="OrthoDB" id="9779865at2"/>
<dbReference type="EMBL" id="VUOB01000013">
    <property type="protein sequence ID" value="KAA2264117.1"/>
    <property type="molecule type" value="Genomic_DNA"/>
</dbReference>
<evidence type="ECO:0000313" key="4">
    <source>
        <dbReference type="EMBL" id="KAA2264117.1"/>
    </source>
</evidence>
<dbReference type="AlphaFoldDB" id="A0A5B2XK47"/>
<protein>
    <submittedName>
        <fullName evidence="4">DUF3152 domain-containing protein</fullName>
    </submittedName>
</protein>
<feature type="domain" description="DUF3152" evidence="3">
    <location>
        <begin position="135"/>
        <end position="347"/>
    </location>
</feature>
<dbReference type="Pfam" id="PF11350">
    <property type="entry name" value="DUF3152"/>
    <property type="match status" value="1"/>
</dbReference>
<reference evidence="4 5" key="2">
    <citation type="submission" date="2019-09" db="EMBL/GenBank/DDBJ databases">
        <authorList>
            <person name="Jin C."/>
        </authorList>
    </citation>
    <scope>NUCLEOTIDE SEQUENCE [LARGE SCALE GENOMIC DNA]</scope>
    <source>
        <strain evidence="4 5">AN110305</strain>
    </source>
</reference>
<keyword evidence="2" id="KW-0812">Transmembrane</keyword>